<organism evidence="1 2">
    <name type="scientific">Fulvivirga lutea</name>
    <dbReference type="NCBI Taxonomy" id="2810512"/>
    <lineage>
        <taxon>Bacteria</taxon>
        <taxon>Pseudomonadati</taxon>
        <taxon>Bacteroidota</taxon>
        <taxon>Cytophagia</taxon>
        <taxon>Cytophagales</taxon>
        <taxon>Fulvivirgaceae</taxon>
        <taxon>Fulvivirga</taxon>
    </lineage>
</organism>
<keyword evidence="2" id="KW-1185">Reference proteome</keyword>
<dbReference type="CDD" id="cd00298">
    <property type="entry name" value="ACD_sHsps_p23-like"/>
    <property type="match status" value="1"/>
</dbReference>
<protein>
    <submittedName>
        <fullName evidence="1">Hsp20/alpha crystallin family protein</fullName>
    </submittedName>
</protein>
<evidence type="ECO:0000313" key="2">
    <source>
        <dbReference type="Proteomes" id="UP000662783"/>
    </source>
</evidence>
<dbReference type="InterPro" id="IPR008978">
    <property type="entry name" value="HSP20-like_chaperone"/>
</dbReference>
<accession>A0A974WFD5</accession>
<reference evidence="1" key="1">
    <citation type="submission" date="2021-02" db="EMBL/GenBank/DDBJ databases">
        <title>Fulvivirga sp. S481 isolated from sea water.</title>
        <authorList>
            <person name="Bae S.S."/>
            <person name="Baek K."/>
        </authorList>
    </citation>
    <scope>NUCLEOTIDE SEQUENCE</scope>
    <source>
        <strain evidence="1">S481</strain>
    </source>
</reference>
<proteinExistence type="predicted"/>
<dbReference type="Proteomes" id="UP000662783">
    <property type="component" value="Chromosome"/>
</dbReference>
<name>A0A974WFD5_9BACT</name>
<sequence>MRYDRDIKVVHEILKSVDINNTLNGGRSEPQIAIRKEGESYLLTARVPGVDILDLQVEILNGKVIVHHPMLFDSDSGILTVPQVVAAFPITNGIDYENIEARKVDERLEVRLPWNDLNKGYNRHIDINF</sequence>
<dbReference type="EMBL" id="CP070608">
    <property type="protein sequence ID" value="QSE96473.1"/>
    <property type="molecule type" value="Genomic_DNA"/>
</dbReference>
<dbReference type="Gene3D" id="2.60.40.790">
    <property type="match status" value="1"/>
</dbReference>
<gene>
    <name evidence="1" type="ORF">JR347_12785</name>
</gene>
<dbReference type="AlphaFoldDB" id="A0A974WFD5"/>
<dbReference type="KEGG" id="fuv:JR347_12785"/>
<dbReference type="SUPFAM" id="SSF49764">
    <property type="entry name" value="HSP20-like chaperones"/>
    <property type="match status" value="1"/>
</dbReference>
<dbReference type="RefSeq" id="WP_205720989.1">
    <property type="nucleotide sequence ID" value="NZ_CP070608.1"/>
</dbReference>
<evidence type="ECO:0000313" key="1">
    <source>
        <dbReference type="EMBL" id="QSE96473.1"/>
    </source>
</evidence>